<gene>
    <name evidence="3" type="ORF">Fcan01_05334</name>
</gene>
<feature type="compositionally biased region" description="Polar residues" evidence="1">
    <location>
        <begin position="270"/>
        <end position="281"/>
    </location>
</feature>
<feature type="transmembrane region" description="Helical" evidence="2">
    <location>
        <begin position="386"/>
        <end position="415"/>
    </location>
</feature>
<protein>
    <submittedName>
        <fullName evidence="3">Uncharacterized protein</fullName>
    </submittedName>
</protein>
<keyword evidence="2" id="KW-0812">Transmembrane</keyword>
<evidence type="ECO:0000313" key="4">
    <source>
        <dbReference type="Proteomes" id="UP000198287"/>
    </source>
</evidence>
<dbReference type="Proteomes" id="UP000198287">
    <property type="component" value="Unassembled WGS sequence"/>
</dbReference>
<evidence type="ECO:0000256" key="2">
    <source>
        <dbReference type="SAM" id="Phobius"/>
    </source>
</evidence>
<keyword evidence="2" id="KW-0472">Membrane</keyword>
<accession>A0A226ETE8</accession>
<dbReference type="AlphaFoldDB" id="A0A226ETE8"/>
<sequence length="526" mass="58208">MTHFSYRSHIAHLIIPFIKTSLILIAFPIFSTSTSELDYGDQTSLQSQTTYPRVPLSPSTSSVKCKCQQVSSGEVASLSTDTIEDRSHNTEHDSASSKAIEIQIFNSNSDLRKSETQVQSDSHSVHDSSSIKKFKSFRTSQLSNSNAAVTPDFLLLGKSYGPFAGPRRRKKRAVSPKNDKVFYVYSYPVNTLDLHTQPAATTEKSQDTRSATQTLLSSSSTSGLNFHYSHKQFNSTYAEPPLQERTTDINGVERSDNVNEIIISEKITTKPSNITTATHPQLSPPSKSDSNNSSPLTSQTPTLISPTIATQIIHQFPSPVQIPSYSYQFQRKGDLLHSPWDNRITQTPVPVFDRDASQPGFFSPFLAKFIDFEVNQQESAEFLRKILFAFAIGTLIAAWIALGVALGVFPLHLLFSNEEKTRSNSELKRNVLNGSDLDELGQRVSLALDSMWLKALEDRVKKDPEGDFTVAKCCILSNLKKVDCVLVRNNKESGKVGGGPVSCASGLVYNFQFGEDDQDENDDVLT</sequence>
<feature type="transmembrane region" description="Helical" evidence="2">
    <location>
        <begin position="12"/>
        <end position="30"/>
    </location>
</feature>
<keyword evidence="2" id="KW-1133">Transmembrane helix</keyword>
<dbReference type="EMBL" id="LNIX01000002">
    <property type="protein sequence ID" value="OXA60081.1"/>
    <property type="molecule type" value="Genomic_DNA"/>
</dbReference>
<name>A0A226ETE8_FOLCA</name>
<feature type="region of interest" description="Disordered" evidence="1">
    <location>
        <begin position="270"/>
        <end position="301"/>
    </location>
</feature>
<proteinExistence type="predicted"/>
<organism evidence="3 4">
    <name type="scientific">Folsomia candida</name>
    <name type="common">Springtail</name>
    <dbReference type="NCBI Taxonomy" id="158441"/>
    <lineage>
        <taxon>Eukaryota</taxon>
        <taxon>Metazoa</taxon>
        <taxon>Ecdysozoa</taxon>
        <taxon>Arthropoda</taxon>
        <taxon>Hexapoda</taxon>
        <taxon>Collembola</taxon>
        <taxon>Entomobryomorpha</taxon>
        <taxon>Isotomoidea</taxon>
        <taxon>Isotomidae</taxon>
        <taxon>Proisotominae</taxon>
        <taxon>Folsomia</taxon>
    </lineage>
</organism>
<evidence type="ECO:0000256" key="1">
    <source>
        <dbReference type="SAM" id="MobiDB-lite"/>
    </source>
</evidence>
<feature type="compositionally biased region" description="Low complexity" evidence="1">
    <location>
        <begin position="284"/>
        <end position="298"/>
    </location>
</feature>
<reference evidence="3 4" key="1">
    <citation type="submission" date="2015-12" db="EMBL/GenBank/DDBJ databases">
        <title>The genome of Folsomia candida.</title>
        <authorList>
            <person name="Faddeeva A."/>
            <person name="Derks M.F."/>
            <person name="Anvar Y."/>
            <person name="Smit S."/>
            <person name="Van Straalen N."/>
            <person name="Roelofs D."/>
        </authorList>
    </citation>
    <scope>NUCLEOTIDE SEQUENCE [LARGE SCALE GENOMIC DNA]</scope>
    <source>
        <strain evidence="3 4">VU population</strain>
        <tissue evidence="3">Whole body</tissue>
    </source>
</reference>
<comment type="caution">
    <text evidence="3">The sequence shown here is derived from an EMBL/GenBank/DDBJ whole genome shotgun (WGS) entry which is preliminary data.</text>
</comment>
<keyword evidence="4" id="KW-1185">Reference proteome</keyword>
<evidence type="ECO:0000313" key="3">
    <source>
        <dbReference type="EMBL" id="OXA60081.1"/>
    </source>
</evidence>